<organism evidence="1 2">
    <name type="scientific">Actinotalea lenta</name>
    <dbReference type="NCBI Taxonomy" id="3064654"/>
    <lineage>
        <taxon>Bacteria</taxon>
        <taxon>Bacillati</taxon>
        <taxon>Actinomycetota</taxon>
        <taxon>Actinomycetes</taxon>
        <taxon>Micrococcales</taxon>
        <taxon>Cellulomonadaceae</taxon>
        <taxon>Actinotalea</taxon>
    </lineage>
</organism>
<proteinExistence type="predicted"/>
<dbReference type="InterPro" id="IPR012334">
    <property type="entry name" value="Pectin_lyas_fold"/>
</dbReference>
<gene>
    <name evidence="1" type="ORF">Q6348_06265</name>
</gene>
<protein>
    <submittedName>
        <fullName evidence="1">Right-handed parallel beta-helix repeat-containing protein</fullName>
    </submittedName>
</protein>
<evidence type="ECO:0000313" key="1">
    <source>
        <dbReference type="EMBL" id="MDO8106800.1"/>
    </source>
</evidence>
<keyword evidence="2" id="KW-1185">Reference proteome</keyword>
<evidence type="ECO:0000313" key="2">
    <source>
        <dbReference type="Proteomes" id="UP001232536"/>
    </source>
</evidence>
<dbReference type="Gene3D" id="2.160.20.10">
    <property type="entry name" value="Single-stranded right-handed beta-helix, Pectin lyase-like"/>
    <property type="match status" value="1"/>
</dbReference>
<accession>A0ABT9D7H6</accession>
<dbReference type="Proteomes" id="UP001232536">
    <property type="component" value="Unassembled WGS sequence"/>
</dbReference>
<name>A0ABT9D7H6_9CELL</name>
<comment type="caution">
    <text evidence="1">The sequence shown here is derived from an EMBL/GenBank/DDBJ whole genome shotgun (WGS) entry which is preliminary data.</text>
</comment>
<reference evidence="1 2" key="1">
    <citation type="submission" date="2023-07" db="EMBL/GenBank/DDBJ databases">
        <title>Description of novel actinomycetes strains, isolated from tidal flat sediment.</title>
        <authorList>
            <person name="Lu C."/>
        </authorList>
    </citation>
    <scope>NUCLEOTIDE SEQUENCE [LARGE SCALE GENOMIC DNA]</scope>
    <source>
        <strain evidence="1 2">SYSU T00b441</strain>
    </source>
</reference>
<dbReference type="SUPFAM" id="SSF51126">
    <property type="entry name" value="Pectin lyase-like"/>
    <property type="match status" value="1"/>
</dbReference>
<dbReference type="InterPro" id="IPR011050">
    <property type="entry name" value="Pectin_lyase_fold/virulence"/>
</dbReference>
<dbReference type="RefSeq" id="WP_304600444.1">
    <property type="nucleotide sequence ID" value="NZ_JAUQYO010000001.1"/>
</dbReference>
<sequence>MPAGTSLTVHQGDLTITQPGTVIDSLDVHGLVRIETTGVTVRDSVIRGRPVNSPTALVTVQAGSGATIVDSTIVASTASPYLNGVQGAGFTLRRVEVANVIDQVHITGSDVRVVDSWLHGNAHFAQDPTRNGAPSHDDNVQIQVGARITITHNDLSGSHNAAIMLTQDAGRVSSLSISDNWLDDGTCVVNIKDQGPAPQGVALTDNTFGRGAVYPNCGIKVPNTTYPLELQRNFFIDGVPVGRTA</sequence>
<dbReference type="EMBL" id="JAUQYP010000001">
    <property type="protein sequence ID" value="MDO8106800.1"/>
    <property type="molecule type" value="Genomic_DNA"/>
</dbReference>